<comment type="caution">
    <text evidence="1">The sequence shown here is derived from an EMBL/GenBank/DDBJ whole genome shotgun (WGS) entry which is preliminary data.</text>
</comment>
<dbReference type="EMBL" id="NEVM01000002">
    <property type="protein sequence ID" value="OZI34756.1"/>
    <property type="molecule type" value="Genomic_DNA"/>
</dbReference>
<dbReference type="OrthoDB" id="8622636at2"/>
<dbReference type="AlphaFoldDB" id="A0A261SBM1"/>
<evidence type="ECO:0000313" key="1">
    <source>
        <dbReference type="EMBL" id="OZI34756.1"/>
    </source>
</evidence>
<evidence type="ECO:0000313" key="2">
    <source>
        <dbReference type="Proteomes" id="UP000216020"/>
    </source>
</evidence>
<dbReference type="InterPro" id="IPR011990">
    <property type="entry name" value="TPR-like_helical_dom_sf"/>
</dbReference>
<protein>
    <submittedName>
        <fullName evidence="1">Uncharacterized protein</fullName>
    </submittedName>
</protein>
<dbReference type="Proteomes" id="UP000216020">
    <property type="component" value="Unassembled WGS sequence"/>
</dbReference>
<proteinExistence type="predicted"/>
<reference evidence="2" key="1">
    <citation type="submission" date="2017-05" db="EMBL/GenBank/DDBJ databases">
        <title>Complete and WGS of Bordetella genogroups.</title>
        <authorList>
            <person name="Spilker T."/>
            <person name="Lipuma J."/>
        </authorList>
    </citation>
    <scope>NUCLEOTIDE SEQUENCE [LARGE SCALE GENOMIC DNA]</scope>
    <source>
        <strain evidence="2">AU16122</strain>
    </source>
</reference>
<keyword evidence="2" id="KW-1185">Reference proteome</keyword>
<sequence>MTELTIAPIGTCRIHTPLRAGVGHYPFTLSLGRNYGFVHTSSEAVQQIEFMLGKRKIPADVQTLVFRPSTPPAFSKKAHVPADMYFIEISSRKLLSVDGHPIQSNYAIRHYSDFFADRARARMFWSLAAPQHLAERRKLLEQDAYFRKLAAADADLLARIERRELEDGEIESEMARMVELLGKDKVVFVTHVNANTPDGTPIASRQRLIQTVRDIAKGLGAPCYDPTALMRETSQMTAMENDGLDLAHYTPLFAERICADLFKRFVRTRAAAAVADEASTLASARRHDELIEIEAAWDAGRFLEASQRIHEALRREPARSDYRLLLGRMQYELGDYAGATGNLESARAELGPSEKADTLLMRAYFGTGEYAQARRLAAALLSDETETPEIMRISAVAATRMQDREAALADWKRVFRLTEHKAEAADAILELLAGDDEARAGWAAEVLEILPAHAGSLVTLWKHHIGLRDRARLLELARGATGLAESAAIELANMAADAGFATPAAVLAAGNGVTHSKAPKSAAWTEKRANAWLQQGMAALMADKLLEAADNLQARWQIRPSGNPLIRSRRALEQKMRREVRQSFVEKDYEGAIRITGIARDTLLTFPELDHFLGRAADAVGDTPTALAHLKRAAEEEGAPVSTKIQLARVAARSEHYIEALAAYREILLDQPEETWARDEAARQLAKLETRAIRGARALLAEGSHDKAWALLAQVAEVNPDNQAARSEMKRVLGALRSQVKDLAAEAAAERLRLGEAILRLNPQDEVGLKAAAVGAMRMHRFSDALPYWRALREKVGDPKLVDVNIQKCLLWIDRAQKRKAA</sequence>
<accession>A0A261SBM1</accession>
<dbReference type="RefSeq" id="WP_094853749.1">
    <property type="nucleotide sequence ID" value="NZ_NEVM01000002.1"/>
</dbReference>
<organism evidence="1 2">
    <name type="scientific">Bordetella genomosp. 10</name>
    <dbReference type="NCBI Taxonomy" id="1416804"/>
    <lineage>
        <taxon>Bacteria</taxon>
        <taxon>Pseudomonadati</taxon>
        <taxon>Pseudomonadota</taxon>
        <taxon>Betaproteobacteria</taxon>
        <taxon>Burkholderiales</taxon>
        <taxon>Alcaligenaceae</taxon>
        <taxon>Bordetella</taxon>
    </lineage>
</organism>
<name>A0A261SBM1_9BORD</name>
<dbReference type="Gene3D" id="1.25.40.10">
    <property type="entry name" value="Tetratricopeptide repeat domain"/>
    <property type="match status" value="2"/>
</dbReference>
<dbReference type="SUPFAM" id="SSF48452">
    <property type="entry name" value="TPR-like"/>
    <property type="match status" value="2"/>
</dbReference>
<gene>
    <name evidence="1" type="ORF">CAL29_14905</name>
</gene>